<evidence type="ECO:0000313" key="3">
    <source>
        <dbReference type="Proteomes" id="UP000558475"/>
    </source>
</evidence>
<keyword evidence="1" id="KW-0812">Transmembrane</keyword>
<name>A0A7X6FR00_9HYPH</name>
<proteinExistence type="predicted"/>
<protein>
    <submittedName>
        <fullName evidence="2">Uncharacterized protein</fullName>
    </submittedName>
</protein>
<evidence type="ECO:0000313" key="2">
    <source>
        <dbReference type="EMBL" id="NKW10323.1"/>
    </source>
</evidence>
<keyword evidence="1" id="KW-0472">Membrane</keyword>
<reference evidence="2 3" key="1">
    <citation type="submission" date="2020-04" db="EMBL/GenBank/DDBJ databases">
        <title>Whole genome sequencing of clinical and environmental type strains of Ochrobactrum.</title>
        <authorList>
            <person name="Dharne M."/>
        </authorList>
    </citation>
    <scope>NUCLEOTIDE SEQUENCE [LARGE SCALE GENOMIC DNA]</scope>
    <source>
        <strain evidence="2 3">DSM 13340</strain>
    </source>
</reference>
<dbReference type="Proteomes" id="UP000558475">
    <property type="component" value="Unassembled WGS sequence"/>
</dbReference>
<evidence type="ECO:0000256" key="1">
    <source>
        <dbReference type="SAM" id="Phobius"/>
    </source>
</evidence>
<sequence length="108" mass="11911">MSLYLKSWLFTCWIVALIFTISYWLPLFEQLPEPLGLIAGFAFFVGHALAMLYGFYCPECGLSVYQSKRALSLDTAQFHIAIAGIAGAITPARSEMIFTPPRSSPVAS</sequence>
<dbReference type="EMBL" id="JAAXZB010000002">
    <property type="protein sequence ID" value="NKW10323.1"/>
    <property type="molecule type" value="Genomic_DNA"/>
</dbReference>
<dbReference type="AlphaFoldDB" id="A0A7X6FR00"/>
<feature type="transmembrane region" description="Helical" evidence="1">
    <location>
        <begin position="7"/>
        <end position="25"/>
    </location>
</feature>
<comment type="caution">
    <text evidence="2">The sequence shown here is derived from an EMBL/GenBank/DDBJ whole genome shotgun (WGS) entry which is preliminary data.</text>
</comment>
<organism evidence="2 3">
    <name type="scientific">Brucella tritici</name>
    <dbReference type="NCBI Taxonomy" id="94626"/>
    <lineage>
        <taxon>Bacteria</taxon>
        <taxon>Pseudomonadati</taxon>
        <taxon>Pseudomonadota</taxon>
        <taxon>Alphaproteobacteria</taxon>
        <taxon>Hyphomicrobiales</taxon>
        <taxon>Brucellaceae</taxon>
        <taxon>Brucella/Ochrobactrum group</taxon>
        <taxon>Brucella</taxon>
    </lineage>
</organism>
<feature type="transmembrane region" description="Helical" evidence="1">
    <location>
        <begin position="37"/>
        <end position="56"/>
    </location>
</feature>
<gene>
    <name evidence="2" type="ORF">HGG76_15710</name>
</gene>
<accession>A0A7X6FR00</accession>
<keyword evidence="1" id="KW-1133">Transmembrane helix</keyword>